<name>A0A0A9FGV2_ARUDO</name>
<dbReference type="EMBL" id="GBRH01187437">
    <property type="protein sequence ID" value="JAE10459.1"/>
    <property type="molecule type" value="Transcribed_RNA"/>
</dbReference>
<reference evidence="1" key="1">
    <citation type="submission" date="2014-09" db="EMBL/GenBank/DDBJ databases">
        <authorList>
            <person name="Magalhaes I.L.F."/>
            <person name="Oliveira U."/>
            <person name="Santos F.R."/>
            <person name="Vidigal T.H.D.A."/>
            <person name="Brescovit A.D."/>
            <person name="Santos A.J."/>
        </authorList>
    </citation>
    <scope>NUCLEOTIDE SEQUENCE</scope>
    <source>
        <tissue evidence="1">Shoot tissue taken approximately 20 cm above the soil surface</tissue>
    </source>
</reference>
<proteinExistence type="predicted"/>
<protein>
    <submittedName>
        <fullName evidence="1">Uncharacterized protein</fullName>
    </submittedName>
</protein>
<sequence length="42" mass="4416">MALPSSPPVIVLPANAVQPITMRKIAAPHYRPAPSLTNLANP</sequence>
<organism evidence="1">
    <name type="scientific">Arundo donax</name>
    <name type="common">Giant reed</name>
    <name type="synonym">Donax arundinaceus</name>
    <dbReference type="NCBI Taxonomy" id="35708"/>
    <lineage>
        <taxon>Eukaryota</taxon>
        <taxon>Viridiplantae</taxon>
        <taxon>Streptophyta</taxon>
        <taxon>Embryophyta</taxon>
        <taxon>Tracheophyta</taxon>
        <taxon>Spermatophyta</taxon>
        <taxon>Magnoliopsida</taxon>
        <taxon>Liliopsida</taxon>
        <taxon>Poales</taxon>
        <taxon>Poaceae</taxon>
        <taxon>PACMAD clade</taxon>
        <taxon>Arundinoideae</taxon>
        <taxon>Arundineae</taxon>
        <taxon>Arundo</taxon>
    </lineage>
</organism>
<reference evidence="1" key="2">
    <citation type="journal article" date="2015" name="Data Brief">
        <title>Shoot transcriptome of the giant reed, Arundo donax.</title>
        <authorList>
            <person name="Barrero R.A."/>
            <person name="Guerrero F.D."/>
            <person name="Moolhuijzen P."/>
            <person name="Goolsby J.A."/>
            <person name="Tidwell J."/>
            <person name="Bellgard S.E."/>
            <person name="Bellgard M.I."/>
        </authorList>
    </citation>
    <scope>NUCLEOTIDE SEQUENCE</scope>
    <source>
        <tissue evidence="1">Shoot tissue taken approximately 20 cm above the soil surface</tissue>
    </source>
</reference>
<evidence type="ECO:0000313" key="1">
    <source>
        <dbReference type="EMBL" id="JAE10459.1"/>
    </source>
</evidence>
<accession>A0A0A9FGV2</accession>
<dbReference type="AlphaFoldDB" id="A0A0A9FGV2"/>